<dbReference type="AlphaFoldDB" id="A0A3P7MT32"/>
<evidence type="ECO:0000313" key="4">
    <source>
        <dbReference type="Proteomes" id="UP000281553"/>
    </source>
</evidence>
<evidence type="ECO:0000256" key="1">
    <source>
        <dbReference type="SAM" id="MobiDB-lite"/>
    </source>
</evidence>
<feature type="domain" description="Rab-GAP TBC" evidence="2">
    <location>
        <begin position="10"/>
        <end position="64"/>
    </location>
</feature>
<organism evidence="3 4">
    <name type="scientific">Dibothriocephalus latus</name>
    <name type="common">Fish tapeworm</name>
    <name type="synonym">Diphyllobothrium latum</name>
    <dbReference type="NCBI Taxonomy" id="60516"/>
    <lineage>
        <taxon>Eukaryota</taxon>
        <taxon>Metazoa</taxon>
        <taxon>Spiralia</taxon>
        <taxon>Lophotrochozoa</taxon>
        <taxon>Platyhelminthes</taxon>
        <taxon>Cestoda</taxon>
        <taxon>Eucestoda</taxon>
        <taxon>Diphyllobothriidea</taxon>
        <taxon>Diphyllobothriidae</taxon>
        <taxon>Dibothriocephalus</taxon>
    </lineage>
</organism>
<proteinExistence type="predicted"/>
<evidence type="ECO:0000259" key="2">
    <source>
        <dbReference type="Pfam" id="PF00566"/>
    </source>
</evidence>
<dbReference type="OrthoDB" id="17687at2759"/>
<keyword evidence="4" id="KW-1185">Reference proteome</keyword>
<reference evidence="3 4" key="1">
    <citation type="submission" date="2018-11" db="EMBL/GenBank/DDBJ databases">
        <authorList>
            <consortium name="Pathogen Informatics"/>
        </authorList>
    </citation>
    <scope>NUCLEOTIDE SEQUENCE [LARGE SCALE GENOMIC DNA]</scope>
</reference>
<sequence>MKANVGYYQKLVQQTSGRSNSIVSEIERDLHRSLPEHPAYHTEEGLGALRRVLTAYAYRNPNVGISCCYNCCNSDNDDKEKDPDPADDGRFENRSGS</sequence>
<dbReference type="SUPFAM" id="SSF47923">
    <property type="entry name" value="Ypt/Rab-GAP domain of gyp1p"/>
    <property type="match status" value="1"/>
</dbReference>
<dbReference type="EMBL" id="UYRU01075673">
    <property type="protein sequence ID" value="VDN26137.1"/>
    <property type="molecule type" value="Genomic_DNA"/>
</dbReference>
<feature type="region of interest" description="Disordered" evidence="1">
    <location>
        <begin position="78"/>
        <end position="97"/>
    </location>
</feature>
<dbReference type="Gene3D" id="1.10.8.270">
    <property type="entry name" value="putative rabgap domain of human tbc1 domain family member 14 like domains"/>
    <property type="match status" value="1"/>
</dbReference>
<dbReference type="Proteomes" id="UP000281553">
    <property type="component" value="Unassembled WGS sequence"/>
</dbReference>
<dbReference type="Pfam" id="PF00566">
    <property type="entry name" value="RabGAP-TBC"/>
    <property type="match status" value="1"/>
</dbReference>
<dbReference type="InterPro" id="IPR000195">
    <property type="entry name" value="Rab-GAP-TBC_dom"/>
</dbReference>
<dbReference type="InterPro" id="IPR035969">
    <property type="entry name" value="Rab-GAP_TBC_sf"/>
</dbReference>
<evidence type="ECO:0000313" key="3">
    <source>
        <dbReference type="EMBL" id="VDN26137.1"/>
    </source>
</evidence>
<gene>
    <name evidence="3" type="ORF">DILT_LOCUS14745</name>
</gene>
<name>A0A3P7MT32_DIBLA</name>
<protein>
    <recommendedName>
        <fullName evidence="2">Rab-GAP TBC domain-containing protein</fullName>
    </recommendedName>
</protein>
<accession>A0A3P7MT32</accession>